<feature type="region of interest" description="Disordered" evidence="1">
    <location>
        <begin position="31"/>
        <end position="58"/>
    </location>
</feature>
<protein>
    <submittedName>
        <fullName evidence="2">Uncharacterized protein</fullName>
    </submittedName>
</protein>
<dbReference type="AlphaFoldDB" id="A0A5J5DKL4"/>
<dbReference type="EMBL" id="VOFY01000003">
    <property type="protein sequence ID" value="KAA8593778.1"/>
    <property type="molecule type" value="Genomic_DNA"/>
</dbReference>
<feature type="compositionally biased region" description="Basic and acidic residues" evidence="1">
    <location>
        <begin position="33"/>
        <end position="42"/>
    </location>
</feature>
<accession>A0A5J5DKL4</accession>
<reference evidence="2 3" key="1">
    <citation type="submission" date="2019-08" db="EMBL/GenBank/DDBJ databases">
        <title>A chromosome-level genome assembly, high-density linkage maps, and genome scans reveal the genomic architecture of hybrid incompatibilities underlying speciation via character displacement in darters (Percidae: Etheostominae).</title>
        <authorList>
            <person name="Moran R.L."/>
            <person name="Catchen J.M."/>
            <person name="Fuller R.C."/>
        </authorList>
    </citation>
    <scope>NUCLEOTIDE SEQUENCE [LARGE SCALE GENOMIC DNA]</scope>
    <source>
        <strain evidence="2">EspeVRDwgs_2016</strain>
        <tissue evidence="2">Muscle</tissue>
    </source>
</reference>
<evidence type="ECO:0000313" key="3">
    <source>
        <dbReference type="Proteomes" id="UP000327493"/>
    </source>
</evidence>
<gene>
    <name evidence="2" type="ORF">FQN60_004612</name>
</gene>
<name>A0A5J5DKL4_9PERO</name>
<sequence>MGADKCRDPKRSLVPEERIWICTVDKLSRARSARHENEETNMRRAPSSHQSLHQPQRPFRPDCSYLNLGFSLVTTPISSSLALKSKDRTEDRHVIANWKERKVAIGLSLFGSNCSGSEATEVACGVTFIQDRTLLGVYSRHDHTCREQRRERRGGG</sequence>
<keyword evidence="3" id="KW-1185">Reference proteome</keyword>
<evidence type="ECO:0000256" key="1">
    <source>
        <dbReference type="SAM" id="MobiDB-lite"/>
    </source>
</evidence>
<proteinExistence type="predicted"/>
<comment type="caution">
    <text evidence="2">The sequence shown here is derived from an EMBL/GenBank/DDBJ whole genome shotgun (WGS) entry which is preliminary data.</text>
</comment>
<organism evidence="2 3">
    <name type="scientific">Etheostoma spectabile</name>
    <name type="common">orangethroat darter</name>
    <dbReference type="NCBI Taxonomy" id="54343"/>
    <lineage>
        <taxon>Eukaryota</taxon>
        <taxon>Metazoa</taxon>
        <taxon>Chordata</taxon>
        <taxon>Craniata</taxon>
        <taxon>Vertebrata</taxon>
        <taxon>Euteleostomi</taxon>
        <taxon>Actinopterygii</taxon>
        <taxon>Neopterygii</taxon>
        <taxon>Teleostei</taxon>
        <taxon>Neoteleostei</taxon>
        <taxon>Acanthomorphata</taxon>
        <taxon>Eupercaria</taxon>
        <taxon>Perciformes</taxon>
        <taxon>Percoidei</taxon>
        <taxon>Percidae</taxon>
        <taxon>Etheostomatinae</taxon>
        <taxon>Etheostoma</taxon>
    </lineage>
</organism>
<evidence type="ECO:0000313" key="2">
    <source>
        <dbReference type="EMBL" id="KAA8593778.1"/>
    </source>
</evidence>
<dbReference type="Proteomes" id="UP000327493">
    <property type="component" value="Chromosome 3"/>
</dbReference>